<sequence>MMNPIEFLNKIANRPVQQKKDTSHEQVKKYLKELDLLDLPVPLVVITGTCGKGSTSQFLSSILENSGYRVGLIQSPHLHSFSERIQINRKSLSENQILLKMNELLPHFLASSELPKYNHVFLITGLVLFLEEKVDIILVESGIGGYADPCSILPSSLSIITNVHKDHEFLLGETIEEIAYDKSGVIRTGKPIITGSKDPQALQIIKQEAVQKQAPLFTMEEEFSLRQEHGSMRYVEDQIKLPFRLQVNGDFQYENAALAIKAALLLKDLGLTIPSQSIINGLQCAELPGRFQIVSRQPFIVIDGAHNEEEIRRYCETVKELGCSYHYFILSFSSNKKLPKILHYFVPFNGICLLAPHSNQQRLQSPAQLQETVELAISMGITALSFSNLSSAYAFAQEKASPEEGIFFTGSMFLLAEATELVRDRINPLVES</sequence>
<dbReference type="NCBIfam" id="TIGR01499">
    <property type="entry name" value="folC"/>
    <property type="match status" value="1"/>
</dbReference>
<dbReference type="InterPro" id="IPR013221">
    <property type="entry name" value="Mur_ligase_cen"/>
</dbReference>
<evidence type="ECO:0000256" key="3">
    <source>
        <dbReference type="ARBA" id="ARBA00022598"/>
    </source>
</evidence>
<protein>
    <recommendedName>
        <fullName evidence="2">tetrahydrofolate synthase</fullName>
        <ecNumber evidence="2">6.3.2.17</ecNumber>
    </recommendedName>
    <alternativeName>
        <fullName evidence="8">Tetrahydrofolylpolyglutamate synthase</fullName>
    </alternativeName>
</protein>
<evidence type="ECO:0000256" key="9">
    <source>
        <dbReference type="ARBA" id="ARBA00047493"/>
    </source>
</evidence>
<keyword evidence="14" id="KW-1185">Reference proteome</keyword>
<keyword evidence="5 10" id="KW-0547">Nucleotide-binding</keyword>
<evidence type="ECO:0000313" key="13">
    <source>
        <dbReference type="EMBL" id="MBP1932884.1"/>
    </source>
</evidence>
<name>A0ABS4GRJ7_9BACL</name>
<keyword evidence="3 10" id="KW-0436">Ligase</keyword>
<comment type="caution">
    <text evidence="13">The sequence shown here is derived from an EMBL/GenBank/DDBJ whole genome shotgun (WGS) entry which is preliminary data.</text>
</comment>
<dbReference type="Gene3D" id="3.40.1190.10">
    <property type="entry name" value="Mur-like, catalytic domain"/>
    <property type="match status" value="1"/>
</dbReference>
<dbReference type="Gene3D" id="3.90.190.20">
    <property type="entry name" value="Mur ligase, C-terminal domain"/>
    <property type="match status" value="1"/>
</dbReference>
<dbReference type="PIRSF" id="PIRSF001563">
    <property type="entry name" value="Folylpolyglu_synth"/>
    <property type="match status" value="1"/>
</dbReference>
<dbReference type="EC" id="6.3.2.17" evidence="2"/>
<feature type="domain" description="Mur ligase C-terminal" evidence="11">
    <location>
        <begin position="289"/>
        <end position="411"/>
    </location>
</feature>
<dbReference type="InterPro" id="IPR036615">
    <property type="entry name" value="Mur_ligase_C_dom_sf"/>
</dbReference>
<comment type="catalytic activity">
    <reaction evidence="9">
        <text>(6S)-5,6,7,8-tetrahydrofolyl-(gamma-L-Glu)(n) + L-glutamate + ATP = (6S)-5,6,7,8-tetrahydrofolyl-(gamma-L-Glu)(n+1) + ADP + phosphate + H(+)</text>
        <dbReference type="Rhea" id="RHEA:10580"/>
        <dbReference type="Rhea" id="RHEA-COMP:14738"/>
        <dbReference type="Rhea" id="RHEA-COMP:14740"/>
        <dbReference type="ChEBI" id="CHEBI:15378"/>
        <dbReference type="ChEBI" id="CHEBI:29985"/>
        <dbReference type="ChEBI" id="CHEBI:30616"/>
        <dbReference type="ChEBI" id="CHEBI:43474"/>
        <dbReference type="ChEBI" id="CHEBI:141005"/>
        <dbReference type="ChEBI" id="CHEBI:456216"/>
        <dbReference type="EC" id="6.3.2.17"/>
    </reaction>
</comment>
<dbReference type="PANTHER" id="PTHR11136">
    <property type="entry name" value="FOLYLPOLYGLUTAMATE SYNTHASE-RELATED"/>
    <property type="match status" value="1"/>
</dbReference>
<dbReference type="GO" id="GO:0004326">
    <property type="term" value="F:tetrahydrofolylpolyglutamate synthase activity"/>
    <property type="evidence" value="ECO:0007669"/>
    <property type="project" value="UniProtKB-EC"/>
</dbReference>
<dbReference type="Pfam" id="PF08245">
    <property type="entry name" value="Mur_ligase_M"/>
    <property type="match status" value="1"/>
</dbReference>
<dbReference type="SUPFAM" id="SSF53623">
    <property type="entry name" value="MurD-like peptide ligases, catalytic domain"/>
    <property type="match status" value="1"/>
</dbReference>
<comment type="similarity">
    <text evidence="1 10">Belongs to the folylpolyglutamate synthase family.</text>
</comment>
<dbReference type="InterPro" id="IPR036565">
    <property type="entry name" value="Mur-like_cat_sf"/>
</dbReference>
<dbReference type="Proteomes" id="UP001519343">
    <property type="component" value="Unassembled WGS sequence"/>
</dbReference>
<evidence type="ECO:0000256" key="2">
    <source>
        <dbReference type="ARBA" id="ARBA00013025"/>
    </source>
</evidence>
<evidence type="ECO:0000313" key="14">
    <source>
        <dbReference type="Proteomes" id="UP001519343"/>
    </source>
</evidence>
<accession>A0ABS4GRJ7</accession>
<keyword evidence="4" id="KW-0479">Metal-binding</keyword>
<dbReference type="InterPro" id="IPR001645">
    <property type="entry name" value="Folylpolyglutamate_synth"/>
</dbReference>
<dbReference type="EMBL" id="JAGGKT010000008">
    <property type="protein sequence ID" value="MBP1932884.1"/>
    <property type="molecule type" value="Genomic_DNA"/>
</dbReference>
<evidence type="ECO:0000256" key="8">
    <source>
        <dbReference type="ARBA" id="ARBA00030592"/>
    </source>
</evidence>
<dbReference type="PANTHER" id="PTHR11136:SF0">
    <property type="entry name" value="DIHYDROFOLATE SYNTHETASE-RELATED"/>
    <property type="match status" value="1"/>
</dbReference>
<dbReference type="RefSeq" id="WP_209810914.1">
    <property type="nucleotide sequence ID" value="NZ_JAGGKT010000008.1"/>
</dbReference>
<evidence type="ECO:0000256" key="1">
    <source>
        <dbReference type="ARBA" id="ARBA00008276"/>
    </source>
</evidence>
<dbReference type="SUPFAM" id="SSF53244">
    <property type="entry name" value="MurD-like peptide ligases, peptide-binding domain"/>
    <property type="match status" value="1"/>
</dbReference>
<evidence type="ECO:0000256" key="4">
    <source>
        <dbReference type="ARBA" id="ARBA00022723"/>
    </source>
</evidence>
<evidence type="ECO:0000256" key="7">
    <source>
        <dbReference type="ARBA" id="ARBA00022842"/>
    </source>
</evidence>
<dbReference type="GO" id="GO:0008841">
    <property type="term" value="F:dihydrofolate synthase activity"/>
    <property type="evidence" value="ECO:0007669"/>
    <property type="project" value="UniProtKB-EC"/>
</dbReference>
<dbReference type="InterPro" id="IPR004101">
    <property type="entry name" value="Mur_ligase_C"/>
</dbReference>
<evidence type="ECO:0000259" key="11">
    <source>
        <dbReference type="Pfam" id="PF02875"/>
    </source>
</evidence>
<keyword evidence="6 10" id="KW-0067">ATP-binding</keyword>
<evidence type="ECO:0000256" key="6">
    <source>
        <dbReference type="ARBA" id="ARBA00022840"/>
    </source>
</evidence>
<keyword evidence="7" id="KW-0460">Magnesium</keyword>
<gene>
    <name evidence="13" type="ORF">J2Z37_002895</name>
</gene>
<dbReference type="Pfam" id="PF02875">
    <property type="entry name" value="Mur_ligase_C"/>
    <property type="match status" value="1"/>
</dbReference>
<reference evidence="13 14" key="1">
    <citation type="submission" date="2021-03" db="EMBL/GenBank/DDBJ databases">
        <title>Genomic Encyclopedia of Type Strains, Phase IV (KMG-IV): sequencing the most valuable type-strain genomes for metagenomic binning, comparative biology and taxonomic classification.</title>
        <authorList>
            <person name="Goeker M."/>
        </authorList>
    </citation>
    <scope>NUCLEOTIDE SEQUENCE [LARGE SCALE GENOMIC DNA]</scope>
    <source>
        <strain evidence="13 14">DSM 24738</strain>
    </source>
</reference>
<proteinExistence type="inferred from homology"/>
<organism evidence="13 14">
    <name type="scientific">Ammoniphilus resinae</name>
    <dbReference type="NCBI Taxonomy" id="861532"/>
    <lineage>
        <taxon>Bacteria</taxon>
        <taxon>Bacillati</taxon>
        <taxon>Bacillota</taxon>
        <taxon>Bacilli</taxon>
        <taxon>Bacillales</taxon>
        <taxon>Paenibacillaceae</taxon>
        <taxon>Aneurinibacillus group</taxon>
        <taxon>Ammoniphilus</taxon>
    </lineage>
</organism>
<evidence type="ECO:0000256" key="5">
    <source>
        <dbReference type="ARBA" id="ARBA00022741"/>
    </source>
</evidence>
<evidence type="ECO:0000259" key="12">
    <source>
        <dbReference type="Pfam" id="PF08245"/>
    </source>
</evidence>
<feature type="domain" description="Mur ligase central" evidence="12">
    <location>
        <begin position="46"/>
        <end position="262"/>
    </location>
</feature>
<evidence type="ECO:0000256" key="10">
    <source>
        <dbReference type="PIRNR" id="PIRNR001563"/>
    </source>
</evidence>